<reference evidence="8" key="1">
    <citation type="journal article" date="2014" name="Int. J. Syst. Evol. Microbiol.">
        <title>Complete genome sequence of Corynebacterium casei LMG S-19264T (=DSM 44701T), isolated from a smear-ripened cheese.</title>
        <authorList>
            <consortium name="US DOE Joint Genome Institute (JGI-PGF)"/>
            <person name="Walter F."/>
            <person name="Albersmeier A."/>
            <person name="Kalinowski J."/>
            <person name="Ruckert C."/>
        </authorList>
    </citation>
    <scope>NUCLEOTIDE SEQUENCE</scope>
    <source>
        <strain evidence="8">CGMCC 4.7306</strain>
    </source>
</reference>
<comment type="catalytic activity">
    <reaction evidence="6">
        <text>a 4-saturated-(3S)-3-hydroxyacyl-CoA = a (3E)-enoyl-CoA + H2O</text>
        <dbReference type="Rhea" id="RHEA:20724"/>
        <dbReference type="ChEBI" id="CHEBI:15377"/>
        <dbReference type="ChEBI" id="CHEBI:58521"/>
        <dbReference type="ChEBI" id="CHEBI:137480"/>
        <dbReference type="EC" id="4.2.1.17"/>
    </reaction>
</comment>
<proteinExistence type="inferred from homology"/>
<dbReference type="FunFam" id="3.90.226.10:FF:000009">
    <property type="entry name" value="Carnitinyl-CoA dehydratase"/>
    <property type="match status" value="1"/>
</dbReference>
<dbReference type="InterPro" id="IPR018376">
    <property type="entry name" value="Enoyl-CoA_hyd/isom_CS"/>
</dbReference>
<protein>
    <recommendedName>
        <fullName evidence="2">enoyl-CoA hydratase</fullName>
        <ecNumber evidence="2">4.2.1.17</ecNumber>
    </recommendedName>
</protein>
<dbReference type="PANTHER" id="PTHR11941:SF169">
    <property type="entry name" value="(7AS)-7A-METHYL-1,5-DIOXO-2,3,5,6,7,7A-HEXAHYDRO-1H-INDENE-CARBOXYL-COA HYDROLASE"/>
    <property type="match status" value="1"/>
</dbReference>
<dbReference type="SUPFAM" id="SSF52096">
    <property type="entry name" value="ClpP/crotonase"/>
    <property type="match status" value="1"/>
</dbReference>
<keyword evidence="4" id="KW-0456">Lyase</keyword>
<sequence length="257" mass="27167">MTIRVERPGDHVAEIVMDRPEALNAVDTAQARAIDSACAGLADDHGVRVVILSSAIAKAFCVGADLKERNALSDDELAAQRPVSRRAYNSVLELPIPTIAAVEGFALGGGCELALSCDLIIASDTAVFALPEVGVGVIPGGGGTQLLSRRVGLNRAADLIFTTRRVPADEAYAIGLADRRTTAGTAAQAARELAAEIARKSPVGLRNAKRALREGFDLPIAEALEVEDRAWRDTAFSADRAEGVAAFVEKRQPRWSD</sequence>
<accession>A0A917W7E6</accession>
<comment type="similarity">
    <text evidence="1 7">Belongs to the enoyl-CoA hydratase/isomerase family.</text>
</comment>
<dbReference type="RefSeq" id="WP_188897365.1">
    <property type="nucleotide sequence ID" value="NZ_BMMZ01000013.1"/>
</dbReference>
<evidence type="ECO:0000256" key="3">
    <source>
        <dbReference type="ARBA" id="ARBA00023098"/>
    </source>
</evidence>
<evidence type="ECO:0000256" key="6">
    <source>
        <dbReference type="ARBA" id="ARBA00023717"/>
    </source>
</evidence>
<evidence type="ECO:0000256" key="4">
    <source>
        <dbReference type="ARBA" id="ARBA00023239"/>
    </source>
</evidence>
<dbReference type="EMBL" id="BMMZ01000013">
    <property type="protein sequence ID" value="GGL78673.1"/>
    <property type="molecule type" value="Genomic_DNA"/>
</dbReference>
<dbReference type="Pfam" id="PF00378">
    <property type="entry name" value="ECH_1"/>
    <property type="match status" value="1"/>
</dbReference>
<dbReference type="PANTHER" id="PTHR11941">
    <property type="entry name" value="ENOYL-COA HYDRATASE-RELATED"/>
    <property type="match status" value="1"/>
</dbReference>
<dbReference type="Gene3D" id="1.10.12.10">
    <property type="entry name" value="Lyase 2-enoyl-coa Hydratase, Chain A, domain 2"/>
    <property type="match status" value="1"/>
</dbReference>
<dbReference type="InterPro" id="IPR001753">
    <property type="entry name" value="Enoyl-CoA_hydra/iso"/>
</dbReference>
<name>A0A917W7E6_9ACTN</name>
<dbReference type="GO" id="GO:0004300">
    <property type="term" value="F:enoyl-CoA hydratase activity"/>
    <property type="evidence" value="ECO:0007669"/>
    <property type="project" value="UniProtKB-EC"/>
</dbReference>
<evidence type="ECO:0000313" key="9">
    <source>
        <dbReference type="Proteomes" id="UP000613840"/>
    </source>
</evidence>
<evidence type="ECO:0000313" key="8">
    <source>
        <dbReference type="EMBL" id="GGL78673.1"/>
    </source>
</evidence>
<dbReference type="EC" id="4.2.1.17" evidence="2"/>
<dbReference type="GO" id="GO:0006635">
    <property type="term" value="P:fatty acid beta-oxidation"/>
    <property type="evidence" value="ECO:0007669"/>
    <property type="project" value="TreeGrafter"/>
</dbReference>
<comment type="caution">
    <text evidence="8">The sequence shown here is derived from an EMBL/GenBank/DDBJ whole genome shotgun (WGS) entry which is preliminary data.</text>
</comment>
<comment type="catalytic activity">
    <reaction evidence="5">
        <text>a (3S)-3-hydroxyacyl-CoA = a (2E)-enoyl-CoA + H2O</text>
        <dbReference type="Rhea" id="RHEA:16105"/>
        <dbReference type="ChEBI" id="CHEBI:15377"/>
        <dbReference type="ChEBI" id="CHEBI:57318"/>
        <dbReference type="ChEBI" id="CHEBI:58856"/>
        <dbReference type="EC" id="4.2.1.17"/>
    </reaction>
</comment>
<gene>
    <name evidence="8" type="ORF">GCM10011575_41260</name>
</gene>
<keyword evidence="3" id="KW-0443">Lipid metabolism</keyword>
<dbReference type="CDD" id="cd06558">
    <property type="entry name" value="crotonase-like"/>
    <property type="match status" value="1"/>
</dbReference>
<evidence type="ECO:0000256" key="2">
    <source>
        <dbReference type="ARBA" id="ARBA00012076"/>
    </source>
</evidence>
<dbReference type="Gene3D" id="3.90.226.10">
    <property type="entry name" value="2-enoyl-CoA Hydratase, Chain A, domain 1"/>
    <property type="match status" value="1"/>
</dbReference>
<dbReference type="InterPro" id="IPR014748">
    <property type="entry name" value="Enoyl-CoA_hydra_C"/>
</dbReference>
<dbReference type="AlphaFoldDB" id="A0A917W7E6"/>
<organism evidence="8 9">
    <name type="scientific">Microlunatus endophyticus</name>
    <dbReference type="NCBI Taxonomy" id="1716077"/>
    <lineage>
        <taxon>Bacteria</taxon>
        <taxon>Bacillati</taxon>
        <taxon>Actinomycetota</taxon>
        <taxon>Actinomycetes</taxon>
        <taxon>Propionibacteriales</taxon>
        <taxon>Propionibacteriaceae</taxon>
        <taxon>Microlunatus</taxon>
    </lineage>
</organism>
<dbReference type="InterPro" id="IPR029045">
    <property type="entry name" value="ClpP/crotonase-like_dom_sf"/>
</dbReference>
<dbReference type="PROSITE" id="PS00166">
    <property type="entry name" value="ENOYL_COA_HYDRATASE"/>
    <property type="match status" value="1"/>
</dbReference>
<dbReference type="Proteomes" id="UP000613840">
    <property type="component" value="Unassembled WGS sequence"/>
</dbReference>
<evidence type="ECO:0000256" key="7">
    <source>
        <dbReference type="RuleBase" id="RU003707"/>
    </source>
</evidence>
<evidence type="ECO:0000256" key="5">
    <source>
        <dbReference type="ARBA" id="ARBA00023709"/>
    </source>
</evidence>
<dbReference type="FunFam" id="1.10.12.10:FF:000001">
    <property type="entry name" value="Probable enoyl-CoA hydratase, mitochondrial"/>
    <property type="match status" value="1"/>
</dbReference>
<evidence type="ECO:0000256" key="1">
    <source>
        <dbReference type="ARBA" id="ARBA00005254"/>
    </source>
</evidence>
<keyword evidence="9" id="KW-1185">Reference proteome</keyword>
<reference evidence="8" key="2">
    <citation type="submission" date="2020-09" db="EMBL/GenBank/DDBJ databases">
        <authorList>
            <person name="Sun Q."/>
            <person name="Zhou Y."/>
        </authorList>
    </citation>
    <scope>NUCLEOTIDE SEQUENCE</scope>
    <source>
        <strain evidence="8">CGMCC 4.7306</strain>
    </source>
</reference>